<protein>
    <submittedName>
        <fullName evidence="8">Thymidine phosphorylase</fullName>
    </submittedName>
</protein>
<gene>
    <name evidence="8" type="primary">deoA</name>
    <name evidence="8" type="ORF">SSABA_v1c05840</name>
</gene>
<comment type="catalytic activity">
    <reaction evidence="5">
        <text>thymidine + phosphate = 2-deoxy-alpha-D-ribose 1-phosphate + thymine</text>
        <dbReference type="Rhea" id="RHEA:16037"/>
        <dbReference type="ChEBI" id="CHEBI:17748"/>
        <dbReference type="ChEBI" id="CHEBI:17821"/>
        <dbReference type="ChEBI" id="CHEBI:43474"/>
        <dbReference type="ChEBI" id="CHEBI:57259"/>
        <dbReference type="EC" id="2.4.2.4"/>
    </reaction>
</comment>
<sequence length="437" mass="46863">MNFAELINKKKKGLALSKEEIDYLIAGFVSNEIKDYQMSAMSMAIYFKGMNSLETSNLTGAMVNSGKTYDLKAVSGFKVDKHSTGGVGDKTSLIYAPLVASFGLKVAKLSGRGLGQTGGTIDKLESCPGWTGEVSEAKFEEIVNKVGMSIISQSGEIVPADKKLYALRDVTGTVDSIPLIASSIMSKKLAIAGNGIILDVKMGSGAFMETIEQATLLAQTMVEIGKNHNRNIAAMITDMDKPLGRQIGNANEVREAYETLLGKGPADLVELTETAVGITLLQAKLFKDLPAAKLAARQRLVSGEAAPILKQFINAQGGDFGVIENYDKNFITKNKIEVLASKSGNVRYCDTDRLGLLAMKIGAGRATKEDSIDYAAGISLNKGSGEYVKAGEVVMTLMTNKPIVSDFTASAEMTFEIVDKEFHEPVIIKIISDLKID</sequence>
<dbReference type="NCBIfam" id="NF004490">
    <property type="entry name" value="PRK05820.1"/>
    <property type="match status" value="1"/>
</dbReference>
<dbReference type="STRING" id="1276257.SSABA_v1c05840"/>
<dbReference type="InterPro" id="IPR000053">
    <property type="entry name" value="Thymidine/pyrmidine_PPase"/>
</dbReference>
<comment type="function">
    <text evidence="6">The enzymes which catalyze the reversible phosphorolysis of pyrimidine nucleosides are involved in the degradation of these compounds and in their utilization as carbon and energy sources, or in the rescue of pyrimidine bases for nucleotide synthesis.</text>
</comment>
<name>W6A9Y3_9MOLU</name>
<dbReference type="GO" id="GO:0006206">
    <property type="term" value="P:pyrimidine nucleobase metabolic process"/>
    <property type="evidence" value="ECO:0007669"/>
    <property type="project" value="InterPro"/>
</dbReference>
<dbReference type="OrthoDB" id="9763887at2"/>
<dbReference type="SUPFAM" id="SSF54680">
    <property type="entry name" value="Pyrimidine nucleoside phosphorylase C-terminal domain"/>
    <property type="match status" value="1"/>
</dbReference>
<dbReference type="InterPro" id="IPR036566">
    <property type="entry name" value="PYNP-like_C_sf"/>
</dbReference>
<dbReference type="SUPFAM" id="SSF52418">
    <property type="entry name" value="Nucleoside phosphorylase/phosphoribosyltransferase catalytic domain"/>
    <property type="match status" value="1"/>
</dbReference>
<evidence type="ECO:0000256" key="5">
    <source>
        <dbReference type="ARBA" id="ARBA00048550"/>
    </source>
</evidence>
<dbReference type="Pfam" id="PF00591">
    <property type="entry name" value="Glycos_transf_3"/>
    <property type="match status" value="1"/>
</dbReference>
<evidence type="ECO:0000256" key="1">
    <source>
        <dbReference type="ARBA" id="ARBA00006915"/>
    </source>
</evidence>
<evidence type="ECO:0000313" key="9">
    <source>
        <dbReference type="Proteomes" id="UP000019265"/>
    </source>
</evidence>
<dbReference type="PROSITE" id="PS00647">
    <property type="entry name" value="THYMID_PHOSPHORYLASE"/>
    <property type="match status" value="1"/>
</dbReference>
<dbReference type="Gene3D" id="1.20.970.10">
    <property type="entry name" value="Transferase, Pyrimidine Nucleoside Phosphorylase, Chain C"/>
    <property type="match status" value="1"/>
</dbReference>
<dbReference type="SMART" id="SM00941">
    <property type="entry name" value="PYNP_C"/>
    <property type="match status" value="1"/>
</dbReference>
<evidence type="ECO:0000256" key="3">
    <source>
        <dbReference type="ARBA" id="ARBA00022676"/>
    </source>
</evidence>
<dbReference type="eggNOG" id="COG0213">
    <property type="taxonomic scope" value="Bacteria"/>
</dbReference>
<dbReference type="GO" id="GO:0004645">
    <property type="term" value="F:1,4-alpha-oligoglucan phosphorylase activity"/>
    <property type="evidence" value="ECO:0007669"/>
    <property type="project" value="InterPro"/>
</dbReference>
<feature type="domain" description="Pyrimidine nucleoside phosphorylase C-terminal" evidence="7">
    <location>
        <begin position="345"/>
        <end position="418"/>
    </location>
</feature>
<keyword evidence="4" id="KW-0808">Transferase</keyword>
<dbReference type="GO" id="GO:0005829">
    <property type="term" value="C:cytosol"/>
    <property type="evidence" value="ECO:0007669"/>
    <property type="project" value="TreeGrafter"/>
</dbReference>
<keyword evidence="9" id="KW-1185">Reference proteome</keyword>
<dbReference type="Gene3D" id="3.90.1170.30">
    <property type="entry name" value="Pyrimidine nucleoside phosphorylase-like, C-terminal domain"/>
    <property type="match status" value="1"/>
</dbReference>
<dbReference type="KEGG" id="ssab:SSABA_v1c05840"/>
<evidence type="ECO:0000256" key="4">
    <source>
        <dbReference type="ARBA" id="ARBA00022679"/>
    </source>
</evidence>
<dbReference type="PATRIC" id="fig|1276257.3.peg.595"/>
<reference evidence="8 9" key="1">
    <citation type="journal article" date="2014" name="Genome Biol. Evol.">
        <title>Molecular evolution of the substrate utilization strategies and putative virulence factors in mosquito-associated Spiroplasma species.</title>
        <authorList>
            <person name="Chang T.H."/>
            <person name="Lo W.S."/>
            <person name="Ku C."/>
            <person name="Chen L.L."/>
            <person name="Kuo C.H."/>
        </authorList>
    </citation>
    <scope>NUCLEOTIDE SEQUENCE [LARGE SCALE GENOMIC DNA]</scope>
    <source>
        <strain evidence="8">Ar-1343</strain>
    </source>
</reference>
<dbReference type="Pfam" id="PF07831">
    <property type="entry name" value="PYNP_C"/>
    <property type="match status" value="1"/>
</dbReference>
<dbReference type="InterPro" id="IPR035902">
    <property type="entry name" value="Nuc_phospho_transferase"/>
</dbReference>
<dbReference type="EMBL" id="CP006934">
    <property type="protein sequence ID" value="AHI53988.1"/>
    <property type="molecule type" value="Genomic_DNA"/>
</dbReference>
<dbReference type="Pfam" id="PF02885">
    <property type="entry name" value="Glycos_trans_3N"/>
    <property type="match status" value="1"/>
</dbReference>
<comment type="subunit">
    <text evidence="2">Homodimer.</text>
</comment>
<dbReference type="Gene3D" id="3.40.1030.10">
    <property type="entry name" value="Nucleoside phosphorylase/phosphoribosyltransferase catalytic domain"/>
    <property type="match status" value="1"/>
</dbReference>
<evidence type="ECO:0000313" key="8">
    <source>
        <dbReference type="EMBL" id="AHI53988.1"/>
    </source>
</evidence>
<evidence type="ECO:0000256" key="6">
    <source>
        <dbReference type="ARBA" id="ARBA00056338"/>
    </source>
</evidence>
<dbReference type="NCBIfam" id="TIGR02644">
    <property type="entry name" value="Y_phosphoryl"/>
    <property type="match status" value="1"/>
</dbReference>
<keyword evidence="3" id="KW-0328">Glycosyltransferase</keyword>
<dbReference type="AlphaFoldDB" id="W6A9Y3"/>
<dbReference type="PIRSF" id="PIRSF000478">
    <property type="entry name" value="TP_PyNP"/>
    <property type="match status" value="1"/>
</dbReference>
<dbReference type="GO" id="GO:0006213">
    <property type="term" value="P:pyrimidine nucleoside metabolic process"/>
    <property type="evidence" value="ECO:0007669"/>
    <property type="project" value="InterPro"/>
</dbReference>
<dbReference type="SUPFAM" id="SSF47648">
    <property type="entry name" value="Nucleoside phosphorylase/phosphoribosyltransferase N-terminal domain"/>
    <property type="match status" value="1"/>
</dbReference>
<dbReference type="InterPro" id="IPR017459">
    <property type="entry name" value="Glycosyl_Trfase_fam3_N_dom"/>
</dbReference>
<dbReference type="InterPro" id="IPR018090">
    <property type="entry name" value="Pyrmidine_PPas_bac/euk"/>
</dbReference>
<proteinExistence type="inferred from homology"/>
<dbReference type="HOGENOM" id="CLU_025040_0_1_14"/>
<evidence type="ECO:0000259" key="7">
    <source>
        <dbReference type="SMART" id="SM00941"/>
    </source>
</evidence>
<dbReference type="PANTHER" id="PTHR10515">
    <property type="entry name" value="THYMIDINE PHOSPHORYLASE"/>
    <property type="match status" value="1"/>
</dbReference>
<dbReference type="InterPro" id="IPR000312">
    <property type="entry name" value="Glycosyl_Trfase_fam3"/>
</dbReference>
<dbReference type="Proteomes" id="UP000019265">
    <property type="component" value="Chromosome"/>
</dbReference>
<accession>W6A9Y3</accession>
<dbReference type="PANTHER" id="PTHR10515:SF0">
    <property type="entry name" value="THYMIDINE PHOSPHORYLASE"/>
    <property type="match status" value="1"/>
</dbReference>
<comment type="similarity">
    <text evidence="1">Belongs to the thymidine/pyrimidine-nucleoside phosphorylase family.</text>
</comment>
<organism evidence="8 9">
    <name type="scientific">Spiroplasma sabaudiense Ar-1343</name>
    <dbReference type="NCBI Taxonomy" id="1276257"/>
    <lineage>
        <taxon>Bacteria</taxon>
        <taxon>Bacillati</taxon>
        <taxon>Mycoplasmatota</taxon>
        <taxon>Mollicutes</taxon>
        <taxon>Entomoplasmatales</taxon>
        <taxon>Spiroplasmataceae</taxon>
        <taxon>Spiroplasma</taxon>
    </lineage>
</organism>
<dbReference type="InterPro" id="IPR017872">
    <property type="entry name" value="Pyrmidine_PPase_CS"/>
</dbReference>
<dbReference type="RefSeq" id="WP_025251126.1">
    <property type="nucleotide sequence ID" value="NZ_CP006934.1"/>
</dbReference>
<dbReference type="GO" id="GO:0009032">
    <property type="term" value="F:thymidine phosphorylase activity"/>
    <property type="evidence" value="ECO:0007669"/>
    <property type="project" value="UniProtKB-EC"/>
</dbReference>
<dbReference type="InterPro" id="IPR013102">
    <property type="entry name" value="PYNP_C"/>
</dbReference>
<dbReference type="InterPro" id="IPR036320">
    <property type="entry name" value="Glycosyl_Trfase_fam3_N_dom_sf"/>
</dbReference>
<dbReference type="FunFam" id="3.40.1030.10:FF:000003">
    <property type="entry name" value="Pyrimidine-nucleoside phosphorylase"/>
    <property type="match status" value="1"/>
</dbReference>
<evidence type="ECO:0000256" key="2">
    <source>
        <dbReference type="ARBA" id="ARBA00011738"/>
    </source>
</evidence>